<proteinExistence type="predicted"/>
<accession>A0ACB8QPE5</accession>
<keyword evidence="2" id="KW-1185">Reference proteome</keyword>
<dbReference type="EMBL" id="MU273520">
    <property type="protein sequence ID" value="KAI0033420.1"/>
    <property type="molecule type" value="Genomic_DNA"/>
</dbReference>
<protein>
    <submittedName>
        <fullName evidence="1">Uncharacterized protein</fullName>
    </submittedName>
</protein>
<reference evidence="1" key="2">
    <citation type="journal article" date="2022" name="New Phytol.">
        <title>Evolutionary transition to the ectomycorrhizal habit in the genomes of a hyperdiverse lineage of mushroom-forming fungi.</title>
        <authorList>
            <person name="Looney B."/>
            <person name="Miyauchi S."/>
            <person name="Morin E."/>
            <person name="Drula E."/>
            <person name="Courty P.E."/>
            <person name="Kohler A."/>
            <person name="Kuo A."/>
            <person name="LaButti K."/>
            <person name="Pangilinan J."/>
            <person name="Lipzen A."/>
            <person name="Riley R."/>
            <person name="Andreopoulos W."/>
            <person name="He G."/>
            <person name="Johnson J."/>
            <person name="Nolan M."/>
            <person name="Tritt A."/>
            <person name="Barry K.W."/>
            <person name="Grigoriev I.V."/>
            <person name="Nagy L.G."/>
            <person name="Hibbett D."/>
            <person name="Henrissat B."/>
            <person name="Matheny P.B."/>
            <person name="Labbe J."/>
            <person name="Martin F.M."/>
        </authorList>
    </citation>
    <scope>NUCLEOTIDE SEQUENCE</scope>
    <source>
        <strain evidence="1">EC-137</strain>
    </source>
</reference>
<reference evidence="1" key="1">
    <citation type="submission" date="2021-02" db="EMBL/GenBank/DDBJ databases">
        <authorList>
            <consortium name="DOE Joint Genome Institute"/>
            <person name="Ahrendt S."/>
            <person name="Looney B.P."/>
            <person name="Miyauchi S."/>
            <person name="Morin E."/>
            <person name="Drula E."/>
            <person name="Courty P.E."/>
            <person name="Chicoki N."/>
            <person name="Fauchery L."/>
            <person name="Kohler A."/>
            <person name="Kuo A."/>
            <person name="Labutti K."/>
            <person name="Pangilinan J."/>
            <person name="Lipzen A."/>
            <person name="Riley R."/>
            <person name="Andreopoulos W."/>
            <person name="He G."/>
            <person name="Johnson J."/>
            <person name="Barry K.W."/>
            <person name="Grigoriev I.V."/>
            <person name="Nagy L."/>
            <person name="Hibbett D."/>
            <person name="Henrissat B."/>
            <person name="Matheny P.B."/>
            <person name="Labbe J."/>
            <person name="Martin F."/>
        </authorList>
    </citation>
    <scope>NUCLEOTIDE SEQUENCE</scope>
    <source>
        <strain evidence="1">EC-137</strain>
    </source>
</reference>
<dbReference type="Proteomes" id="UP000814128">
    <property type="component" value="Unassembled WGS sequence"/>
</dbReference>
<evidence type="ECO:0000313" key="1">
    <source>
        <dbReference type="EMBL" id="KAI0033420.1"/>
    </source>
</evidence>
<evidence type="ECO:0000313" key="2">
    <source>
        <dbReference type="Proteomes" id="UP000814128"/>
    </source>
</evidence>
<comment type="caution">
    <text evidence="1">The sequence shown here is derived from an EMBL/GenBank/DDBJ whole genome shotgun (WGS) entry which is preliminary data.</text>
</comment>
<name>A0ACB8QPE5_9AGAM</name>
<sequence>MDNPADDVSVKEGPASGLDNEDDGPQCRICLDNDEEMGRLLTCIIRLYLRLIKPCMCKGSISYVHVKCLKRWRESSQSAFFSCPQCHYRYNFQRTKVLGIATNPVVIGVVTSVFFATIVLAASFVTTTFTSLLSPDNYDGDVYFYSPYFVNPYSAFIDLVRAALRVLQDGAGGFDLDLDELLSRTSSTAHERVVQHSPPGFLRRFIRRFLLGLPIVGAGSLVQMLFTVGLGPVQWLARYRGGNRRNRRNNNGTDTATVLLVTLLLIGALRCVGLASPTSSFYFQHALNFLCRAIYQVYQWTERWTKRLLLRAEDIILEVN</sequence>
<organism evidence="1 2">
    <name type="scientific">Vararia minispora EC-137</name>
    <dbReference type="NCBI Taxonomy" id="1314806"/>
    <lineage>
        <taxon>Eukaryota</taxon>
        <taxon>Fungi</taxon>
        <taxon>Dikarya</taxon>
        <taxon>Basidiomycota</taxon>
        <taxon>Agaricomycotina</taxon>
        <taxon>Agaricomycetes</taxon>
        <taxon>Russulales</taxon>
        <taxon>Lachnocladiaceae</taxon>
        <taxon>Vararia</taxon>
    </lineage>
</organism>
<gene>
    <name evidence="1" type="ORF">K488DRAFT_77912</name>
</gene>